<name>A0ABP0N0W5_9DINO</name>
<gene>
    <name evidence="2" type="ORF">SCF082_LOCUS30777</name>
</gene>
<evidence type="ECO:0000313" key="2">
    <source>
        <dbReference type="EMBL" id="CAK9057296.1"/>
    </source>
</evidence>
<protein>
    <submittedName>
        <fullName evidence="2">Uncharacterized protein</fullName>
    </submittedName>
</protein>
<feature type="region of interest" description="Disordered" evidence="1">
    <location>
        <begin position="1"/>
        <end position="35"/>
    </location>
</feature>
<organism evidence="2 3">
    <name type="scientific">Durusdinium trenchii</name>
    <dbReference type="NCBI Taxonomy" id="1381693"/>
    <lineage>
        <taxon>Eukaryota</taxon>
        <taxon>Sar</taxon>
        <taxon>Alveolata</taxon>
        <taxon>Dinophyceae</taxon>
        <taxon>Suessiales</taxon>
        <taxon>Symbiodiniaceae</taxon>
        <taxon>Durusdinium</taxon>
    </lineage>
</organism>
<keyword evidence="3" id="KW-1185">Reference proteome</keyword>
<proteinExistence type="predicted"/>
<reference evidence="2 3" key="1">
    <citation type="submission" date="2024-02" db="EMBL/GenBank/DDBJ databases">
        <authorList>
            <person name="Chen Y."/>
            <person name="Shah S."/>
            <person name="Dougan E. K."/>
            <person name="Thang M."/>
            <person name="Chan C."/>
        </authorList>
    </citation>
    <scope>NUCLEOTIDE SEQUENCE [LARGE SCALE GENOMIC DNA]</scope>
</reference>
<sequence length="102" mass="11854">MVSGQYTPRRVDACSRGTAVNGQGKRDSKTWNGVKKSEFAKMNKDRQKVVKELLQWVRDKELLFRKRTEEPKKNAPTPPSPERTRNGRQEVRSESPRGYNHK</sequence>
<feature type="compositionally biased region" description="Basic and acidic residues" evidence="1">
    <location>
        <begin position="62"/>
        <end position="73"/>
    </location>
</feature>
<dbReference type="EMBL" id="CAXAMM010025603">
    <property type="protein sequence ID" value="CAK9057296.1"/>
    <property type="molecule type" value="Genomic_DNA"/>
</dbReference>
<feature type="compositionally biased region" description="Basic and acidic residues" evidence="1">
    <location>
        <begin position="82"/>
        <end position="95"/>
    </location>
</feature>
<feature type="compositionally biased region" description="Basic and acidic residues" evidence="1">
    <location>
        <begin position="24"/>
        <end position="35"/>
    </location>
</feature>
<accession>A0ABP0N0W5</accession>
<comment type="caution">
    <text evidence="2">The sequence shown here is derived from an EMBL/GenBank/DDBJ whole genome shotgun (WGS) entry which is preliminary data.</text>
</comment>
<evidence type="ECO:0000256" key="1">
    <source>
        <dbReference type="SAM" id="MobiDB-lite"/>
    </source>
</evidence>
<dbReference type="Proteomes" id="UP001642464">
    <property type="component" value="Unassembled WGS sequence"/>
</dbReference>
<feature type="region of interest" description="Disordered" evidence="1">
    <location>
        <begin position="62"/>
        <end position="102"/>
    </location>
</feature>
<evidence type="ECO:0000313" key="3">
    <source>
        <dbReference type="Proteomes" id="UP001642464"/>
    </source>
</evidence>